<comment type="caution">
    <text evidence="2">The sequence shown here is derived from an EMBL/GenBank/DDBJ whole genome shotgun (WGS) entry which is preliminary data.</text>
</comment>
<dbReference type="Proteomes" id="UP001054857">
    <property type="component" value="Unassembled WGS sequence"/>
</dbReference>
<proteinExistence type="predicted"/>
<gene>
    <name evidence="2" type="ORF">Agub_g10342</name>
</gene>
<name>A0AAD3HPW0_9CHLO</name>
<accession>A0AAD3HPW0</accession>
<sequence>MKVVQICLDLGSVVRKECSSRLGIGQQLGLRFNTGGVDSLRQLLREHRQSLVTNEADNGEKSATACLPTPDGISDSGNAAHHNTSIKLTGDESLISGSCGVLADSWSSSSGRNDEGRNSPHPSASLIKDLLRIFTRKVPGGLVPDELVRGFMQVSRPYTGLLGAAEPPGALGVLPPGHRRDGPVGGSQSPR</sequence>
<feature type="region of interest" description="Disordered" evidence="1">
    <location>
        <begin position="165"/>
        <end position="191"/>
    </location>
</feature>
<protein>
    <submittedName>
        <fullName evidence="2">Uncharacterized protein</fullName>
    </submittedName>
</protein>
<reference evidence="2 3" key="1">
    <citation type="journal article" date="2021" name="Sci. Rep.">
        <title>Genome sequencing of the multicellular alga Astrephomene provides insights into convergent evolution of germ-soma differentiation.</title>
        <authorList>
            <person name="Yamashita S."/>
            <person name="Yamamoto K."/>
            <person name="Matsuzaki R."/>
            <person name="Suzuki S."/>
            <person name="Yamaguchi H."/>
            <person name="Hirooka S."/>
            <person name="Minakuchi Y."/>
            <person name="Miyagishima S."/>
            <person name="Kawachi M."/>
            <person name="Toyoda A."/>
            <person name="Nozaki H."/>
        </authorList>
    </citation>
    <scope>NUCLEOTIDE SEQUENCE [LARGE SCALE GENOMIC DNA]</scope>
    <source>
        <strain evidence="2 3">NIES-4017</strain>
    </source>
</reference>
<organism evidence="2 3">
    <name type="scientific">Astrephomene gubernaculifera</name>
    <dbReference type="NCBI Taxonomy" id="47775"/>
    <lineage>
        <taxon>Eukaryota</taxon>
        <taxon>Viridiplantae</taxon>
        <taxon>Chlorophyta</taxon>
        <taxon>core chlorophytes</taxon>
        <taxon>Chlorophyceae</taxon>
        <taxon>CS clade</taxon>
        <taxon>Chlamydomonadales</taxon>
        <taxon>Astrephomenaceae</taxon>
        <taxon>Astrephomene</taxon>
    </lineage>
</organism>
<evidence type="ECO:0000313" key="3">
    <source>
        <dbReference type="Proteomes" id="UP001054857"/>
    </source>
</evidence>
<keyword evidence="3" id="KW-1185">Reference proteome</keyword>
<dbReference type="EMBL" id="BMAR01000023">
    <property type="protein sequence ID" value="GFR48442.1"/>
    <property type="molecule type" value="Genomic_DNA"/>
</dbReference>
<dbReference type="AlphaFoldDB" id="A0AAD3HPW0"/>
<evidence type="ECO:0000256" key="1">
    <source>
        <dbReference type="SAM" id="MobiDB-lite"/>
    </source>
</evidence>
<evidence type="ECO:0000313" key="2">
    <source>
        <dbReference type="EMBL" id="GFR48442.1"/>
    </source>
</evidence>